<name>A0ACC1PJR6_9PEZI</name>
<dbReference type="EMBL" id="JAPDGR010000173">
    <property type="protein sequence ID" value="KAJ2994425.1"/>
    <property type="molecule type" value="Genomic_DNA"/>
</dbReference>
<evidence type="ECO:0000313" key="1">
    <source>
        <dbReference type="EMBL" id="KAJ2994425.1"/>
    </source>
</evidence>
<keyword evidence="2" id="KW-1185">Reference proteome</keyword>
<gene>
    <name evidence="1" type="ORF">NUW58_g1564</name>
</gene>
<proteinExistence type="predicted"/>
<comment type="caution">
    <text evidence="1">The sequence shown here is derived from an EMBL/GenBank/DDBJ whole genome shotgun (WGS) entry which is preliminary data.</text>
</comment>
<sequence length="349" mass="39535">MPREAQVRAGPLNVVGGSFAGLMCGIALRELGHRVRILEKDEDERQSHMAGVCLGLDAKQFLSRYDRHTTSFTHTTTRIQVLKNDKTQMFFEVRRDITSWDTFYFRLRSCFDGYISSHNLSPPIKCENMELCSYESRKELLDIERVGGEDFGLELTVLNRETNVTEAIRADLVIGADGPSSFIRAKYSPGTERQYVGYVAWRGTVPENELSTATRETCNSSATVVRFHRHHCIMYMIPGANGSLKQGERLMNFLWYTNESAESLTEIMMDGVTGHVHHNIVPAGHVRKDVWAERLQRAKVDLSGPFLEVVLKIKRPFIQVITEFCSSKAVFEEGRVLLVGDSVSLIRPQ</sequence>
<reference evidence="1" key="1">
    <citation type="submission" date="2022-10" db="EMBL/GenBank/DDBJ databases">
        <title>Genome Sequence of Xylaria curta.</title>
        <authorList>
            <person name="Buettner E."/>
        </authorList>
    </citation>
    <scope>NUCLEOTIDE SEQUENCE</scope>
    <source>
        <strain evidence="1">Babe10</strain>
    </source>
</reference>
<accession>A0ACC1PJR6</accession>
<organism evidence="1 2">
    <name type="scientific">Xylaria curta</name>
    <dbReference type="NCBI Taxonomy" id="42375"/>
    <lineage>
        <taxon>Eukaryota</taxon>
        <taxon>Fungi</taxon>
        <taxon>Dikarya</taxon>
        <taxon>Ascomycota</taxon>
        <taxon>Pezizomycotina</taxon>
        <taxon>Sordariomycetes</taxon>
        <taxon>Xylariomycetidae</taxon>
        <taxon>Xylariales</taxon>
        <taxon>Xylariaceae</taxon>
        <taxon>Xylaria</taxon>
    </lineage>
</organism>
<dbReference type="Proteomes" id="UP001143856">
    <property type="component" value="Unassembled WGS sequence"/>
</dbReference>
<protein>
    <submittedName>
        <fullName evidence="1">Uncharacterized protein</fullName>
    </submittedName>
</protein>
<evidence type="ECO:0000313" key="2">
    <source>
        <dbReference type="Proteomes" id="UP001143856"/>
    </source>
</evidence>